<dbReference type="InterPro" id="IPR018392">
    <property type="entry name" value="LysM"/>
</dbReference>
<dbReference type="InterPro" id="IPR036779">
    <property type="entry name" value="LysM_dom_sf"/>
</dbReference>
<protein>
    <recommendedName>
        <fullName evidence="2">LysM domain-containing protein</fullName>
    </recommendedName>
</protein>
<comment type="caution">
    <text evidence="3">The sequence shown here is derived from an EMBL/GenBank/DDBJ whole genome shotgun (WGS) entry which is preliminary data.</text>
</comment>
<feature type="domain" description="LysM" evidence="2">
    <location>
        <begin position="112"/>
        <end position="162"/>
    </location>
</feature>
<sequence length="321" mass="34428">MPALCLSCASTIHSHDTHKTPCCTAPICAACIARNPRIVGWVPCLQCGEGVGVVEALAKNRRGRRDDEEEEGLPAYEDVAGIDVGGDDDNDDDEPAHRGQVAVASEADALAQYHQIRRGETIRSIASHYSIDPHTLIKLNNLPHTALTTHPTVIQTRKQLRLTAGDAGEGLTNGWKGVEEDDPARAAERRAKRFQLITKTSDPAIAKAYLCLSDDEHPLLRASYADDGEIKEKSSGRSVAGITQEEAALRRWFEDEEWEARVGEAADGVGKAEAKGKGKGKGKGWLGGKGKGKGKSQGTWVTRGPAPRMGLGIGEKGVGWL</sequence>
<feature type="region of interest" description="Disordered" evidence="1">
    <location>
        <begin position="272"/>
        <end position="321"/>
    </location>
</feature>
<dbReference type="AlphaFoldDB" id="A0A8H3TNS4"/>
<feature type="compositionally biased region" description="Gly residues" evidence="1">
    <location>
        <begin position="311"/>
        <end position="321"/>
    </location>
</feature>
<name>A0A8H3TNS4_9TREE</name>
<proteinExistence type="predicted"/>
<evidence type="ECO:0000256" key="1">
    <source>
        <dbReference type="SAM" id="MobiDB-lite"/>
    </source>
</evidence>
<dbReference type="Gene3D" id="3.10.350.10">
    <property type="entry name" value="LysM domain"/>
    <property type="match status" value="1"/>
</dbReference>
<keyword evidence="4" id="KW-1185">Reference proteome</keyword>
<evidence type="ECO:0000313" key="4">
    <source>
        <dbReference type="Proteomes" id="UP000620104"/>
    </source>
</evidence>
<dbReference type="CDD" id="cd00118">
    <property type="entry name" value="LysM"/>
    <property type="match status" value="1"/>
</dbReference>
<gene>
    <name evidence="3" type="ORF">NliqN6_0147</name>
</gene>
<evidence type="ECO:0000259" key="2">
    <source>
        <dbReference type="PROSITE" id="PS51782"/>
    </source>
</evidence>
<dbReference type="Pfam" id="PF01476">
    <property type="entry name" value="LysM"/>
    <property type="match status" value="1"/>
</dbReference>
<dbReference type="SUPFAM" id="SSF54106">
    <property type="entry name" value="LysM domain"/>
    <property type="match status" value="1"/>
</dbReference>
<dbReference type="EMBL" id="BLZA01000002">
    <property type="protein sequence ID" value="GHJ83745.1"/>
    <property type="molecule type" value="Genomic_DNA"/>
</dbReference>
<reference evidence="3" key="1">
    <citation type="submission" date="2020-07" db="EMBL/GenBank/DDBJ databases">
        <title>Draft Genome Sequence of a Deep-Sea Yeast, Naganishia (Cryptococcus) liquefaciens strain N6.</title>
        <authorList>
            <person name="Han Y.W."/>
            <person name="Kajitani R."/>
            <person name="Morimoto H."/>
            <person name="Parhat M."/>
            <person name="Tsubouchi H."/>
            <person name="Bakenova O."/>
            <person name="Ogata M."/>
            <person name="Argunhan B."/>
            <person name="Aoki R."/>
            <person name="Kajiwara S."/>
            <person name="Itoh T."/>
            <person name="Iwasaki H."/>
        </authorList>
    </citation>
    <scope>NUCLEOTIDE SEQUENCE</scope>
    <source>
        <strain evidence="3">N6</strain>
    </source>
</reference>
<evidence type="ECO:0000313" key="3">
    <source>
        <dbReference type="EMBL" id="GHJ83745.1"/>
    </source>
</evidence>
<dbReference type="OrthoDB" id="2107166at2759"/>
<dbReference type="PROSITE" id="PS51782">
    <property type="entry name" value="LYSM"/>
    <property type="match status" value="1"/>
</dbReference>
<dbReference type="Proteomes" id="UP000620104">
    <property type="component" value="Unassembled WGS sequence"/>
</dbReference>
<accession>A0A8H3TNS4</accession>
<organism evidence="3 4">
    <name type="scientific">Naganishia liquefaciens</name>
    <dbReference type="NCBI Taxonomy" id="104408"/>
    <lineage>
        <taxon>Eukaryota</taxon>
        <taxon>Fungi</taxon>
        <taxon>Dikarya</taxon>
        <taxon>Basidiomycota</taxon>
        <taxon>Agaricomycotina</taxon>
        <taxon>Tremellomycetes</taxon>
        <taxon>Filobasidiales</taxon>
        <taxon>Filobasidiaceae</taxon>
        <taxon>Naganishia</taxon>
    </lineage>
</organism>